<reference evidence="7" key="1">
    <citation type="journal article" date="2019" name="Int. J. Syst. Evol. Microbiol.">
        <title>The Global Catalogue of Microorganisms (GCM) 10K type strain sequencing project: providing services to taxonomists for standard genome sequencing and annotation.</title>
        <authorList>
            <consortium name="The Broad Institute Genomics Platform"/>
            <consortium name="The Broad Institute Genome Sequencing Center for Infectious Disease"/>
            <person name="Wu L."/>
            <person name="Ma J."/>
        </authorList>
    </citation>
    <scope>NUCLEOTIDE SEQUENCE [LARGE SCALE GENOMIC DNA]</scope>
    <source>
        <strain evidence="7">CECT 8288</strain>
    </source>
</reference>
<dbReference type="PROSITE" id="PS51296">
    <property type="entry name" value="RIESKE"/>
    <property type="match status" value="1"/>
</dbReference>
<evidence type="ECO:0000256" key="2">
    <source>
        <dbReference type="ARBA" id="ARBA00022723"/>
    </source>
</evidence>
<dbReference type="SUPFAM" id="SSF50022">
    <property type="entry name" value="ISP domain"/>
    <property type="match status" value="1"/>
</dbReference>
<gene>
    <name evidence="6" type="ORF">ACFOND_06830</name>
</gene>
<comment type="caution">
    <text evidence="6">The sequence shown here is derived from an EMBL/GenBank/DDBJ whole genome shotgun (WGS) entry which is preliminary data.</text>
</comment>
<evidence type="ECO:0000313" key="6">
    <source>
        <dbReference type="EMBL" id="MFC3701353.1"/>
    </source>
</evidence>
<accession>A0ABV7WTE8</accession>
<keyword evidence="7" id="KW-1185">Reference proteome</keyword>
<sequence>MTELCSIHDIQESNSKGFDSPHGAIFVVKKDDQIFVYKNECPHLGVNLEFQEDVFLDQDGALIECSTHGALFEIESGNCLAGPCQGEHLTAIPFKIENDLIHV</sequence>
<protein>
    <submittedName>
        <fullName evidence="6">Rieske (2Fe-2S) protein</fullName>
    </submittedName>
</protein>
<dbReference type="EMBL" id="JBHRYN010000008">
    <property type="protein sequence ID" value="MFC3701353.1"/>
    <property type="molecule type" value="Genomic_DNA"/>
</dbReference>
<dbReference type="InterPro" id="IPR036922">
    <property type="entry name" value="Rieske_2Fe-2S_sf"/>
</dbReference>
<evidence type="ECO:0000256" key="1">
    <source>
        <dbReference type="ARBA" id="ARBA00022714"/>
    </source>
</evidence>
<feature type="domain" description="Rieske" evidence="5">
    <location>
        <begin position="2"/>
        <end position="103"/>
    </location>
</feature>
<name>A0ABV7WTE8_9GAMM</name>
<dbReference type="Gene3D" id="2.102.10.10">
    <property type="entry name" value="Rieske [2Fe-2S] iron-sulphur domain"/>
    <property type="match status" value="1"/>
</dbReference>
<dbReference type="PANTHER" id="PTHR40261">
    <property type="match status" value="1"/>
</dbReference>
<keyword evidence="1" id="KW-0001">2Fe-2S</keyword>
<dbReference type="Pfam" id="PF00355">
    <property type="entry name" value="Rieske"/>
    <property type="match status" value="1"/>
</dbReference>
<dbReference type="PANTHER" id="PTHR40261:SF1">
    <property type="entry name" value="RIESKE DOMAIN-CONTAINING PROTEIN"/>
    <property type="match status" value="1"/>
</dbReference>
<keyword evidence="2" id="KW-0479">Metal-binding</keyword>
<evidence type="ECO:0000313" key="7">
    <source>
        <dbReference type="Proteomes" id="UP001595710"/>
    </source>
</evidence>
<dbReference type="InterPro" id="IPR017941">
    <property type="entry name" value="Rieske_2Fe-2S"/>
</dbReference>
<dbReference type="Proteomes" id="UP001595710">
    <property type="component" value="Unassembled WGS sequence"/>
</dbReference>
<evidence type="ECO:0000259" key="5">
    <source>
        <dbReference type="PROSITE" id="PS51296"/>
    </source>
</evidence>
<evidence type="ECO:0000256" key="3">
    <source>
        <dbReference type="ARBA" id="ARBA00023004"/>
    </source>
</evidence>
<organism evidence="6 7">
    <name type="scientific">Reinekea marina</name>
    <dbReference type="NCBI Taxonomy" id="1310421"/>
    <lineage>
        <taxon>Bacteria</taxon>
        <taxon>Pseudomonadati</taxon>
        <taxon>Pseudomonadota</taxon>
        <taxon>Gammaproteobacteria</taxon>
        <taxon>Oceanospirillales</taxon>
        <taxon>Saccharospirillaceae</taxon>
        <taxon>Reinekea</taxon>
    </lineage>
</organism>
<keyword evidence="4" id="KW-0411">Iron-sulfur</keyword>
<evidence type="ECO:0000256" key="4">
    <source>
        <dbReference type="ARBA" id="ARBA00023014"/>
    </source>
</evidence>
<dbReference type="RefSeq" id="WP_290282644.1">
    <property type="nucleotide sequence ID" value="NZ_JAUFQI010000001.1"/>
</dbReference>
<keyword evidence="3" id="KW-0408">Iron</keyword>
<proteinExistence type="predicted"/>